<evidence type="ECO:0000256" key="1">
    <source>
        <dbReference type="SAM" id="MobiDB-lite"/>
    </source>
</evidence>
<evidence type="ECO:0000313" key="3">
    <source>
        <dbReference type="Proteomes" id="UP000664203"/>
    </source>
</evidence>
<keyword evidence="3" id="KW-1185">Reference proteome</keyword>
<name>A0A8H3EXI7_9LECA</name>
<dbReference type="EMBL" id="CAJPDR010000063">
    <property type="protein sequence ID" value="CAF9913623.1"/>
    <property type="molecule type" value="Genomic_DNA"/>
</dbReference>
<protein>
    <submittedName>
        <fullName evidence="2">Uncharacterized protein</fullName>
    </submittedName>
</protein>
<sequence length="581" mass="64968">MAPSHEETYLAKGVTTFMGLINEQKSSRLDKKIVGSCEFKSFLLYLSERVPLAMKGVLSSASQKCEDTLRVEKEARMNRKRAERPNGDEGNAKRVKVTCLAEEDDSSSQIVAESDLMAQGDADAFQRRSDTVTPLDNDIIIEQESERKSFDWTNMENDSLFVSDNNEDDDACRSIVPQTSHKVPNSLTGPVRSVISDLGIRNGKLIAVQQKLQHARTDVQDDEVEQTRCVSTSIVDTTRTPRSDSQCSEVLISHISAPEKGGRITVEDSVDEDFSAEPTETELSSVANPSVRGRQEVDTVLSPNKYQIEMGLAMMTPAIEAFVSDLWLTLKPSTTRPHFDIHDEIAKMLKTLRFLEFYKTRRELHQYLENREKMPGKKVQARATWDMSNPSGILDTLQTVKSNTADNKIHRAYAQTMLLSSVNSLVDGGYKSDVFGFLFEHSAILEDLARKKAGPVSKAEIDMMISSYKHEYYAGQKWAAVIDWFGGSGVVLIFVTAGIGSRYVESKWTNFQRGCLRHIAGFLHSIRGLVETLGSDALELYCRHGCLGNDCIDRVKSAKFTQPDGDEESEDVEPEDERSEN</sequence>
<feature type="compositionally biased region" description="Acidic residues" evidence="1">
    <location>
        <begin position="564"/>
        <end position="581"/>
    </location>
</feature>
<feature type="region of interest" description="Disordered" evidence="1">
    <location>
        <begin position="560"/>
        <end position="581"/>
    </location>
</feature>
<dbReference type="OrthoDB" id="5361683at2759"/>
<accession>A0A8H3EXI7</accession>
<proteinExistence type="predicted"/>
<dbReference type="AlphaFoldDB" id="A0A8H3EXI7"/>
<reference evidence="2" key="1">
    <citation type="submission" date="2021-03" db="EMBL/GenBank/DDBJ databases">
        <authorList>
            <person name="Tagirdzhanova G."/>
        </authorList>
    </citation>
    <scope>NUCLEOTIDE SEQUENCE</scope>
</reference>
<gene>
    <name evidence="2" type="ORF">ALECFALPRED_008925</name>
</gene>
<organism evidence="2 3">
    <name type="scientific">Alectoria fallacina</name>
    <dbReference type="NCBI Taxonomy" id="1903189"/>
    <lineage>
        <taxon>Eukaryota</taxon>
        <taxon>Fungi</taxon>
        <taxon>Dikarya</taxon>
        <taxon>Ascomycota</taxon>
        <taxon>Pezizomycotina</taxon>
        <taxon>Lecanoromycetes</taxon>
        <taxon>OSLEUM clade</taxon>
        <taxon>Lecanoromycetidae</taxon>
        <taxon>Lecanorales</taxon>
        <taxon>Lecanorineae</taxon>
        <taxon>Parmeliaceae</taxon>
        <taxon>Alectoria</taxon>
    </lineage>
</organism>
<comment type="caution">
    <text evidence="2">The sequence shown here is derived from an EMBL/GenBank/DDBJ whole genome shotgun (WGS) entry which is preliminary data.</text>
</comment>
<evidence type="ECO:0000313" key="2">
    <source>
        <dbReference type="EMBL" id="CAF9913623.1"/>
    </source>
</evidence>
<dbReference type="Proteomes" id="UP000664203">
    <property type="component" value="Unassembled WGS sequence"/>
</dbReference>